<evidence type="ECO:0000256" key="3">
    <source>
        <dbReference type="ARBA" id="ARBA00022679"/>
    </source>
</evidence>
<evidence type="ECO:0000256" key="2">
    <source>
        <dbReference type="ARBA" id="ARBA00012104"/>
    </source>
</evidence>
<keyword evidence="4" id="KW-0547">Nucleotide-binding</keyword>
<dbReference type="Pfam" id="PF08543">
    <property type="entry name" value="Phos_pyr_kin"/>
    <property type="match status" value="1"/>
</dbReference>
<evidence type="ECO:0000313" key="9">
    <source>
        <dbReference type="Proteomes" id="UP000027586"/>
    </source>
</evidence>
<dbReference type="InterPro" id="IPR004625">
    <property type="entry name" value="PyrdxlKinase"/>
</dbReference>
<dbReference type="GO" id="GO:0005524">
    <property type="term" value="F:ATP binding"/>
    <property type="evidence" value="ECO:0007669"/>
    <property type="project" value="UniProtKB-KW"/>
</dbReference>
<dbReference type="CDD" id="cd01173">
    <property type="entry name" value="pyridoxal_pyridoxamine_kinase"/>
    <property type="match status" value="1"/>
</dbReference>
<dbReference type="AlphaFoldDB" id="A0A068SE00"/>
<evidence type="ECO:0000256" key="6">
    <source>
        <dbReference type="ARBA" id="ARBA00022840"/>
    </source>
</evidence>
<dbReference type="EC" id="2.7.1.35" evidence="2"/>
<keyword evidence="6" id="KW-0067">ATP-binding</keyword>
<keyword evidence="3" id="KW-0808">Transferase</keyword>
<dbReference type="GO" id="GO:0008478">
    <property type="term" value="F:pyridoxal kinase activity"/>
    <property type="evidence" value="ECO:0007669"/>
    <property type="project" value="UniProtKB-EC"/>
</dbReference>
<name>A0A068SE00_9FUNG</name>
<dbReference type="GO" id="GO:0009443">
    <property type="term" value="P:pyridoxal 5'-phosphate salvage"/>
    <property type="evidence" value="ECO:0007669"/>
    <property type="project" value="InterPro"/>
</dbReference>
<dbReference type="VEuPathDB" id="FungiDB:LCOR_11356.1"/>
<dbReference type="NCBIfam" id="TIGR00687">
    <property type="entry name" value="pyridox_kin"/>
    <property type="match status" value="1"/>
</dbReference>
<dbReference type="SUPFAM" id="SSF53613">
    <property type="entry name" value="Ribokinase-like"/>
    <property type="match status" value="1"/>
</dbReference>
<reference evidence="8" key="1">
    <citation type="submission" date="2013-08" db="EMBL/GenBank/DDBJ databases">
        <title>Gene expansion shapes genome architecture in the human pathogen Lichtheimia corymbifera: an evolutionary genomics analysis in the ancient terrestrial Mucorales (Mucoromycotina).</title>
        <authorList>
            <person name="Schwartze V.U."/>
            <person name="Winter S."/>
            <person name="Shelest E."/>
            <person name="Marcet-Houben M."/>
            <person name="Horn F."/>
            <person name="Wehner S."/>
            <person name="Hoffmann K."/>
            <person name="Riege K."/>
            <person name="Sammeth M."/>
            <person name="Nowrousian M."/>
            <person name="Valiante V."/>
            <person name="Linde J."/>
            <person name="Jacobsen I.D."/>
            <person name="Marz M."/>
            <person name="Brakhage A.A."/>
            <person name="Gabaldon T."/>
            <person name="Bocker S."/>
            <person name="Voigt K."/>
        </authorList>
    </citation>
    <scope>NUCLEOTIDE SEQUENCE [LARGE SCALE GENOMIC DNA]</scope>
    <source>
        <strain evidence="8">FSU 9682</strain>
    </source>
</reference>
<keyword evidence="5 8" id="KW-0418">Kinase</keyword>
<gene>
    <name evidence="8" type="ORF">LCOR_11356.1</name>
</gene>
<organism evidence="8 9">
    <name type="scientific">Lichtheimia corymbifera JMRC:FSU:9682</name>
    <dbReference type="NCBI Taxonomy" id="1263082"/>
    <lineage>
        <taxon>Eukaryota</taxon>
        <taxon>Fungi</taxon>
        <taxon>Fungi incertae sedis</taxon>
        <taxon>Mucoromycota</taxon>
        <taxon>Mucoromycotina</taxon>
        <taxon>Mucoromycetes</taxon>
        <taxon>Mucorales</taxon>
        <taxon>Lichtheimiaceae</taxon>
        <taxon>Lichtheimia</taxon>
    </lineage>
</organism>
<dbReference type="STRING" id="1263082.A0A068SE00"/>
<comment type="caution">
    <text evidence="8">The sequence shown here is derived from an EMBL/GenBank/DDBJ whole genome shotgun (WGS) entry which is preliminary data.</text>
</comment>
<dbReference type="EMBL" id="CBTN010000098">
    <property type="protein sequence ID" value="CDH60573.1"/>
    <property type="molecule type" value="Genomic_DNA"/>
</dbReference>
<dbReference type="PANTHER" id="PTHR10534:SF2">
    <property type="entry name" value="PYRIDOXAL KINASE"/>
    <property type="match status" value="1"/>
</dbReference>
<evidence type="ECO:0000259" key="7">
    <source>
        <dbReference type="Pfam" id="PF08543"/>
    </source>
</evidence>
<dbReference type="PANTHER" id="PTHR10534">
    <property type="entry name" value="PYRIDOXAL KINASE"/>
    <property type="match status" value="1"/>
</dbReference>
<dbReference type="OrthoDB" id="2104723at2759"/>
<feature type="domain" description="Pyridoxamine kinase/Phosphomethylpyrimidine kinase" evidence="7">
    <location>
        <begin position="87"/>
        <end position="286"/>
    </location>
</feature>
<evidence type="ECO:0000313" key="8">
    <source>
        <dbReference type="EMBL" id="CDH60573.1"/>
    </source>
</evidence>
<proteinExistence type="inferred from homology"/>
<comment type="similarity">
    <text evidence="1">Belongs to the pyridoxine kinase family.</text>
</comment>
<dbReference type="Proteomes" id="UP000027586">
    <property type="component" value="Unassembled WGS sequence"/>
</dbReference>
<dbReference type="Gene3D" id="3.40.1190.20">
    <property type="match status" value="1"/>
</dbReference>
<protein>
    <recommendedName>
        <fullName evidence="2">pyridoxal kinase</fullName>
        <ecNumber evidence="2">2.7.1.35</ecNumber>
    </recommendedName>
</protein>
<dbReference type="GO" id="GO:0005829">
    <property type="term" value="C:cytosol"/>
    <property type="evidence" value="ECO:0007669"/>
    <property type="project" value="TreeGrafter"/>
</dbReference>
<accession>A0A068SE00</accession>
<dbReference type="InterPro" id="IPR029056">
    <property type="entry name" value="Ribokinase-like"/>
</dbReference>
<evidence type="ECO:0000256" key="5">
    <source>
        <dbReference type="ARBA" id="ARBA00022777"/>
    </source>
</evidence>
<sequence>MHSKMEDESYRVLSIQSHMVSGYCGNKAAVFPLQTLGFDVDILNTVQFSNHTGYPSWTGGRLNEKDVQELFDGLERNGLTDAYTHILTGYIGNYAILETIEHFVQKLKATNPDLVYVCDPVMGDWGRLYVAQEIVPLYRNIMRISDVATPNQFEAEVLTDIKIDSLATARQAAQKLHEFGVPNVVITTLKLPIVDVPEDILLPGATDNSLYCFTSQAGSTQHLISFPTYRGYFTGTGDMFSALVVARYQEQPKSSPTALADAVKRVVSTVNALTRRTWEHQKKHLPMVSNGAVEELDGRPSDPALVYTCELQMVKGKAEIENPDLVGKNVIKMTQL</sequence>
<evidence type="ECO:0000256" key="4">
    <source>
        <dbReference type="ARBA" id="ARBA00022741"/>
    </source>
</evidence>
<evidence type="ECO:0000256" key="1">
    <source>
        <dbReference type="ARBA" id="ARBA00008805"/>
    </source>
</evidence>
<keyword evidence="9" id="KW-1185">Reference proteome</keyword>
<dbReference type="InterPro" id="IPR013749">
    <property type="entry name" value="PM/HMP-P_kinase-1"/>
</dbReference>